<evidence type="ECO:0000313" key="3">
    <source>
        <dbReference type="Proteomes" id="UP001497383"/>
    </source>
</evidence>
<organism evidence="2 3">
    <name type="scientific">Lodderomyces beijingensis</name>
    <dbReference type="NCBI Taxonomy" id="1775926"/>
    <lineage>
        <taxon>Eukaryota</taxon>
        <taxon>Fungi</taxon>
        <taxon>Dikarya</taxon>
        <taxon>Ascomycota</taxon>
        <taxon>Saccharomycotina</taxon>
        <taxon>Pichiomycetes</taxon>
        <taxon>Debaryomycetaceae</taxon>
        <taxon>Candida/Lodderomyces clade</taxon>
        <taxon>Lodderomyces</taxon>
    </lineage>
</organism>
<name>A0ABP0ZW42_9ASCO</name>
<feature type="chain" id="PRO_5045596873" evidence="1">
    <location>
        <begin position="20"/>
        <end position="285"/>
    </location>
</feature>
<keyword evidence="3" id="KW-1185">Reference proteome</keyword>
<evidence type="ECO:0000256" key="1">
    <source>
        <dbReference type="SAM" id="SignalP"/>
    </source>
</evidence>
<dbReference type="EMBL" id="OZ022410">
    <property type="protein sequence ID" value="CAK9441200.1"/>
    <property type="molecule type" value="Genomic_DNA"/>
</dbReference>
<dbReference type="Proteomes" id="UP001497383">
    <property type="component" value="Chromosome 6"/>
</dbReference>
<proteinExistence type="predicted"/>
<evidence type="ECO:0000313" key="2">
    <source>
        <dbReference type="EMBL" id="CAK9441200.1"/>
    </source>
</evidence>
<dbReference type="GeneID" id="92210265"/>
<accession>A0ABP0ZW42</accession>
<protein>
    <submittedName>
        <fullName evidence="2">Uncharacterized protein</fullName>
    </submittedName>
</protein>
<sequence>MKFFTLASTALSLSSTALAAIRQVQLYATSDSEEINGSGLYSTHEGAGINYFFLGAAQTLTYNDESRVLYIDLATQPPAQQYLAFEGEFLALTVGQEPLPVDITEEGTITFPGVETLSAAFNVNDPYRYSESVPAVVNSSPEGSTPIGLRAVFVEVPEPEPEAPSEAPVYENTTVVATEDRTVTVFTTYCPEPTTLTLTICEVVCQATETFVSEPGYVTVSNVVIAEVTEAPVAPEPEAEVTQAPEAPAEPEEPAVVESIFEGAASKAGGASLLALALAAIGFAF</sequence>
<feature type="signal peptide" evidence="1">
    <location>
        <begin position="1"/>
        <end position="19"/>
    </location>
</feature>
<gene>
    <name evidence="2" type="ORF">LODBEIA_P50690</name>
</gene>
<keyword evidence="1" id="KW-0732">Signal</keyword>
<reference evidence="2 3" key="1">
    <citation type="submission" date="2024-03" db="EMBL/GenBank/DDBJ databases">
        <authorList>
            <person name="Brejova B."/>
        </authorList>
    </citation>
    <scope>NUCLEOTIDE SEQUENCE [LARGE SCALE GENOMIC DNA]</scope>
    <source>
        <strain evidence="2 3">CBS 14171</strain>
    </source>
</reference>
<dbReference type="RefSeq" id="XP_066832007.1">
    <property type="nucleotide sequence ID" value="XM_066975360.1"/>
</dbReference>